<reference evidence="2 3" key="1">
    <citation type="submission" date="2019-03" db="EMBL/GenBank/DDBJ databases">
        <title>Genomic Encyclopedia of Type Strains, Phase IV (KMG-IV): sequencing the most valuable type-strain genomes for metagenomic binning, comparative biology and taxonomic classification.</title>
        <authorList>
            <person name="Goeker M."/>
        </authorList>
    </citation>
    <scope>NUCLEOTIDE SEQUENCE [LARGE SCALE GENOMIC DNA]</scope>
    <source>
        <strain evidence="2 3">DSM 101688</strain>
    </source>
</reference>
<sequence>MRVTILGCGASSGTPSIEAGWGRCDSNEPKNRRLRPSILVQSAATSILVDTSPDLRQQLLNANVKSLDGVVFTHAHADHLHGIDDLRGINRLMNANISAYGDAATFTAIRQRFDYILEPLSQGAQFYYKPTLTEHRIVNGETFHIGPIAVTCFEQNHGYGHTLGFRFDNFAYSTDLMALPDEAFDLLVGVKTWVIGAFTDHKHPTHASVDQALEWIDRVKPERAVLTHMSPRLDYRTLRSSLPDNVLPAYDGMVLDIP</sequence>
<dbReference type="PANTHER" id="PTHR42663:SF6">
    <property type="entry name" value="HYDROLASE C777.06C-RELATED"/>
    <property type="match status" value="1"/>
</dbReference>
<dbReference type="SMART" id="SM00849">
    <property type="entry name" value="Lactamase_B"/>
    <property type="match status" value="1"/>
</dbReference>
<dbReference type="InterPro" id="IPR001279">
    <property type="entry name" value="Metallo-B-lactamas"/>
</dbReference>
<dbReference type="RefSeq" id="WP_132938306.1">
    <property type="nucleotide sequence ID" value="NZ_CP119676.1"/>
</dbReference>
<accession>A0A4R3JFU6</accession>
<protein>
    <submittedName>
        <fullName evidence="2">Phosphoribosyl 1,2-cyclic phosphate phosphodiesterase</fullName>
    </submittedName>
</protein>
<organism evidence="2 3">
    <name type="scientific">Varunaivibrio sulfuroxidans</name>
    <dbReference type="NCBI Taxonomy" id="1773489"/>
    <lineage>
        <taxon>Bacteria</taxon>
        <taxon>Pseudomonadati</taxon>
        <taxon>Pseudomonadota</taxon>
        <taxon>Alphaproteobacteria</taxon>
        <taxon>Rhodospirillales</taxon>
        <taxon>Magnetovibrionaceae</taxon>
        <taxon>Varunaivibrio</taxon>
    </lineage>
</organism>
<dbReference type="SUPFAM" id="SSF56281">
    <property type="entry name" value="Metallo-hydrolase/oxidoreductase"/>
    <property type="match status" value="1"/>
</dbReference>
<proteinExistence type="predicted"/>
<comment type="caution">
    <text evidence="2">The sequence shown here is derived from an EMBL/GenBank/DDBJ whole genome shotgun (WGS) entry which is preliminary data.</text>
</comment>
<evidence type="ECO:0000313" key="3">
    <source>
        <dbReference type="Proteomes" id="UP000295304"/>
    </source>
</evidence>
<dbReference type="Gene3D" id="3.60.15.10">
    <property type="entry name" value="Ribonuclease Z/Hydroxyacylglutathione hydrolase-like"/>
    <property type="match status" value="1"/>
</dbReference>
<dbReference type="AlphaFoldDB" id="A0A4R3JFU6"/>
<name>A0A4R3JFU6_9PROT</name>
<dbReference type="PANTHER" id="PTHR42663">
    <property type="entry name" value="HYDROLASE C777.06C-RELATED-RELATED"/>
    <property type="match status" value="1"/>
</dbReference>
<dbReference type="EMBL" id="SLZW01000002">
    <property type="protein sequence ID" value="TCS64365.1"/>
    <property type="molecule type" value="Genomic_DNA"/>
</dbReference>
<dbReference type="Proteomes" id="UP000295304">
    <property type="component" value="Unassembled WGS sequence"/>
</dbReference>
<dbReference type="InterPro" id="IPR036866">
    <property type="entry name" value="RibonucZ/Hydroxyglut_hydro"/>
</dbReference>
<keyword evidence="3" id="KW-1185">Reference proteome</keyword>
<evidence type="ECO:0000313" key="2">
    <source>
        <dbReference type="EMBL" id="TCS64365.1"/>
    </source>
</evidence>
<dbReference type="OrthoDB" id="9781189at2"/>
<feature type="domain" description="Metallo-beta-lactamase" evidence="1">
    <location>
        <begin position="34"/>
        <end position="228"/>
    </location>
</feature>
<dbReference type="Pfam" id="PF12706">
    <property type="entry name" value="Lactamase_B_2"/>
    <property type="match status" value="1"/>
</dbReference>
<dbReference type="CDD" id="cd16279">
    <property type="entry name" value="metallo-hydrolase-like_MBL-fold"/>
    <property type="match status" value="1"/>
</dbReference>
<evidence type="ECO:0000259" key="1">
    <source>
        <dbReference type="SMART" id="SM00849"/>
    </source>
</evidence>
<gene>
    <name evidence="2" type="ORF">EDD55_102410</name>
</gene>